<proteinExistence type="predicted"/>
<dbReference type="PROSITE" id="PS50158">
    <property type="entry name" value="ZF_CCHC"/>
    <property type="match status" value="1"/>
</dbReference>
<name>A0A5N6PSB5_9ASTR</name>
<evidence type="ECO:0000313" key="5">
    <source>
        <dbReference type="Proteomes" id="UP000326396"/>
    </source>
</evidence>
<dbReference type="SMART" id="SM00343">
    <property type="entry name" value="ZnF_C2HC"/>
    <property type="match status" value="1"/>
</dbReference>
<organism evidence="4 5">
    <name type="scientific">Mikania micrantha</name>
    <name type="common">bitter vine</name>
    <dbReference type="NCBI Taxonomy" id="192012"/>
    <lineage>
        <taxon>Eukaryota</taxon>
        <taxon>Viridiplantae</taxon>
        <taxon>Streptophyta</taxon>
        <taxon>Embryophyta</taxon>
        <taxon>Tracheophyta</taxon>
        <taxon>Spermatophyta</taxon>
        <taxon>Magnoliopsida</taxon>
        <taxon>eudicotyledons</taxon>
        <taxon>Gunneridae</taxon>
        <taxon>Pentapetalae</taxon>
        <taxon>asterids</taxon>
        <taxon>campanulids</taxon>
        <taxon>Asterales</taxon>
        <taxon>Asteraceae</taxon>
        <taxon>Asteroideae</taxon>
        <taxon>Heliantheae alliance</taxon>
        <taxon>Eupatorieae</taxon>
        <taxon>Mikania</taxon>
    </lineage>
</organism>
<reference evidence="4 5" key="1">
    <citation type="submission" date="2019-05" db="EMBL/GenBank/DDBJ databases">
        <title>Mikania micrantha, genome provides insights into the molecular mechanism of rapid growth.</title>
        <authorList>
            <person name="Liu B."/>
        </authorList>
    </citation>
    <scope>NUCLEOTIDE SEQUENCE [LARGE SCALE GENOMIC DNA]</scope>
    <source>
        <strain evidence="4">NLD-2019</strain>
        <tissue evidence="4">Leaf</tissue>
    </source>
</reference>
<evidence type="ECO:0000313" key="4">
    <source>
        <dbReference type="EMBL" id="KAD6796326.1"/>
    </source>
</evidence>
<feature type="region of interest" description="Disordered" evidence="2">
    <location>
        <begin position="1"/>
        <end position="43"/>
    </location>
</feature>
<evidence type="ECO:0000259" key="3">
    <source>
        <dbReference type="PROSITE" id="PS50158"/>
    </source>
</evidence>
<dbReference type="OrthoDB" id="1752139at2759"/>
<feature type="compositionally biased region" description="Basic residues" evidence="2">
    <location>
        <begin position="19"/>
        <end position="32"/>
    </location>
</feature>
<keyword evidence="1" id="KW-0863">Zinc-finger</keyword>
<dbReference type="GO" id="GO:0003676">
    <property type="term" value="F:nucleic acid binding"/>
    <property type="evidence" value="ECO:0007669"/>
    <property type="project" value="InterPro"/>
</dbReference>
<dbReference type="GO" id="GO:0008270">
    <property type="term" value="F:zinc ion binding"/>
    <property type="evidence" value="ECO:0007669"/>
    <property type="project" value="UniProtKB-KW"/>
</dbReference>
<gene>
    <name evidence="4" type="ORF">E3N88_07222</name>
</gene>
<keyword evidence="5" id="KW-1185">Reference proteome</keyword>
<comment type="caution">
    <text evidence="4">The sequence shown here is derived from an EMBL/GenBank/DDBJ whole genome shotgun (WGS) entry which is preliminary data.</text>
</comment>
<dbReference type="EMBL" id="SZYD01000003">
    <property type="protein sequence ID" value="KAD6796326.1"/>
    <property type="molecule type" value="Genomic_DNA"/>
</dbReference>
<feature type="domain" description="CCHC-type" evidence="3">
    <location>
        <begin position="86"/>
        <end position="102"/>
    </location>
</feature>
<keyword evidence="1" id="KW-0862">Zinc</keyword>
<dbReference type="AlphaFoldDB" id="A0A5N6PSB5"/>
<evidence type="ECO:0000256" key="2">
    <source>
        <dbReference type="SAM" id="MobiDB-lite"/>
    </source>
</evidence>
<dbReference type="Proteomes" id="UP000326396">
    <property type="component" value="Linkage Group LG11"/>
</dbReference>
<sequence>MKNNQSRPILGKPLYSGIRVRKRKENRPRNKSKNNQGNFHHSSRGFVAARNFVKKAVYTNWKRNHGSHFSVTAGDFKGLRGDDKIKCFACQTLGHRARNCPSKYFSQPCFPRLHQQRRHTHDKTEVLNHRWGLNETVEESIVRYNLDSLQINWTTEALKVAGFIPGVRDKHLIRKLHGIEKFYANWDLRHLVAQKEGEKVPKDDEKVGGKTVHEIYTIGNEAGSPRCDLKRRA</sequence>
<keyword evidence="1" id="KW-0479">Metal-binding</keyword>
<protein>
    <recommendedName>
        <fullName evidence="3">CCHC-type domain-containing protein</fullName>
    </recommendedName>
</protein>
<accession>A0A5N6PSB5</accession>
<dbReference type="SUPFAM" id="SSF57756">
    <property type="entry name" value="Retrovirus zinc finger-like domains"/>
    <property type="match status" value="1"/>
</dbReference>
<dbReference type="InterPro" id="IPR001878">
    <property type="entry name" value="Znf_CCHC"/>
</dbReference>
<evidence type="ECO:0000256" key="1">
    <source>
        <dbReference type="PROSITE-ProRule" id="PRU00047"/>
    </source>
</evidence>
<dbReference type="InterPro" id="IPR036875">
    <property type="entry name" value="Znf_CCHC_sf"/>
</dbReference>
<dbReference type="Pfam" id="PF00098">
    <property type="entry name" value="zf-CCHC"/>
    <property type="match status" value="1"/>
</dbReference>